<dbReference type="EMBL" id="CAJNDS010002788">
    <property type="protein sequence ID" value="CAE7597297.1"/>
    <property type="molecule type" value="Genomic_DNA"/>
</dbReference>
<dbReference type="AlphaFoldDB" id="A0A812V501"/>
<proteinExistence type="predicted"/>
<evidence type="ECO:0000313" key="1">
    <source>
        <dbReference type="EMBL" id="CAE7597297.1"/>
    </source>
</evidence>
<dbReference type="Gene3D" id="3.30.420.10">
    <property type="entry name" value="Ribonuclease H-like superfamily/Ribonuclease H"/>
    <property type="match status" value="1"/>
</dbReference>
<dbReference type="SUPFAM" id="SSF53098">
    <property type="entry name" value="Ribonuclease H-like"/>
    <property type="match status" value="1"/>
</dbReference>
<dbReference type="GO" id="GO:0003676">
    <property type="term" value="F:nucleic acid binding"/>
    <property type="evidence" value="ECO:0007669"/>
    <property type="project" value="InterPro"/>
</dbReference>
<comment type="caution">
    <text evidence="1">The sequence shown here is derived from an EMBL/GenBank/DDBJ whole genome shotgun (WGS) entry which is preliminary data.</text>
</comment>
<keyword evidence="2" id="KW-1185">Reference proteome</keyword>
<name>A0A812V501_9DINO</name>
<dbReference type="InterPro" id="IPR012337">
    <property type="entry name" value="RNaseH-like_sf"/>
</dbReference>
<protein>
    <recommendedName>
        <fullName evidence="3">RNase H type-1 domain-containing protein</fullName>
    </recommendedName>
</protein>
<gene>
    <name evidence="1" type="ORF">SNAT2548_LOCUS33984</name>
</gene>
<sequence>MSGDEVLNLLTIIAKASGVLPRPATILDGEVFAISKALELCVGDLDITTDSRVAYRQKSARTVSARHSPSWRQSWEERHRAHLTWVKAHLDEKQFIQRFGDDSLWRWRLNQAADHLAGDRANKAVHPAAKAQILQVDTLVSTISQLLSHLQKRA</sequence>
<dbReference type="OrthoDB" id="10672710at2759"/>
<evidence type="ECO:0008006" key="3">
    <source>
        <dbReference type="Google" id="ProtNLM"/>
    </source>
</evidence>
<evidence type="ECO:0000313" key="2">
    <source>
        <dbReference type="Proteomes" id="UP000604046"/>
    </source>
</evidence>
<dbReference type="Proteomes" id="UP000604046">
    <property type="component" value="Unassembled WGS sequence"/>
</dbReference>
<dbReference type="InterPro" id="IPR036397">
    <property type="entry name" value="RNaseH_sf"/>
</dbReference>
<organism evidence="1 2">
    <name type="scientific">Symbiodinium natans</name>
    <dbReference type="NCBI Taxonomy" id="878477"/>
    <lineage>
        <taxon>Eukaryota</taxon>
        <taxon>Sar</taxon>
        <taxon>Alveolata</taxon>
        <taxon>Dinophyceae</taxon>
        <taxon>Suessiales</taxon>
        <taxon>Symbiodiniaceae</taxon>
        <taxon>Symbiodinium</taxon>
    </lineage>
</organism>
<accession>A0A812V501</accession>
<reference evidence="1" key="1">
    <citation type="submission" date="2021-02" db="EMBL/GenBank/DDBJ databases">
        <authorList>
            <person name="Dougan E. K."/>
            <person name="Rhodes N."/>
            <person name="Thang M."/>
            <person name="Chan C."/>
        </authorList>
    </citation>
    <scope>NUCLEOTIDE SEQUENCE</scope>
</reference>